<evidence type="ECO:0000256" key="5">
    <source>
        <dbReference type="ARBA" id="ARBA00022692"/>
    </source>
</evidence>
<dbReference type="Gene3D" id="1.20.1530.20">
    <property type="match status" value="2"/>
</dbReference>
<evidence type="ECO:0000256" key="8">
    <source>
        <dbReference type="SAM" id="Phobius"/>
    </source>
</evidence>
<evidence type="ECO:0000313" key="9">
    <source>
        <dbReference type="EMBL" id="AUJ32779.1"/>
    </source>
</evidence>
<proteinExistence type="inferred from homology"/>
<feature type="transmembrane region" description="Helical" evidence="8">
    <location>
        <begin position="247"/>
        <end position="266"/>
    </location>
</feature>
<dbReference type="InterPro" id="IPR004776">
    <property type="entry name" value="Mem_transp_PIN-like"/>
</dbReference>
<feature type="transmembrane region" description="Helical" evidence="8">
    <location>
        <begin position="92"/>
        <end position="114"/>
    </location>
</feature>
<comment type="subcellular location">
    <subcellularLocation>
        <location evidence="1">Cell membrane</location>
        <topology evidence="1">Multi-pass membrane protein</topology>
    </subcellularLocation>
</comment>
<protein>
    <submittedName>
        <fullName evidence="9">Transporter</fullName>
    </submittedName>
</protein>
<dbReference type="AlphaFoldDB" id="A0A3S6QYE2"/>
<keyword evidence="10" id="KW-1185">Reference proteome</keyword>
<feature type="transmembrane region" description="Helical" evidence="8">
    <location>
        <begin position="278"/>
        <end position="297"/>
    </location>
</feature>
<comment type="similarity">
    <text evidence="2">Belongs to the auxin efflux carrier (TC 2.A.69) family.</text>
</comment>
<feature type="transmembrane region" description="Helical" evidence="8">
    <location>
        <begin position="120"/>
        <end position="142"/>
    </location>
</feature>
<keyword evidence="7 8" id="KW-0472">Membrane</keyword>
<evidence type="ECO:0000256" key="7">
    <source>
        <dbReference type="ARBA" id="ARBA00023136"/>
    </source>
</evidence>
<evidence type="ECO:0000256" key="3">
    <source>
        <dbReference type="ARBA" id="ARBA00022448"/>
    </source>
</evidence>
<dbReference type="KEGG" id="lng:BSQ50_09680"/>
<keyword evidence="6 8" id="KW-1133">Transmembrane helix</keyword>
<evidence type="ECO:0000256" key="4">
    <source>
        <dbReference type="ARBA" id="ARBA00022475"/>
    </source>
</evidence>
<keyword evidence="3" id="KW-0813">Transport</keyword>
<feature type="transmembrane region" description="Helical" evidence="8">
    <location>
        <begin position="221"/>
        <end position="241"/>
    </location>
</feature>
<organism evidence="9 10">
    <name type="scientific">Liquorilactobacillus nagelii</name>
    <dbReference type="NCBI Taxonomy" id="82688"/>
    <lineage>
        <taxon>Bacteria</taxon>
        <taxon>Bacillati</taxon>
        <taxon>Bacillota</taxon>
        <taxon>Bacilli</taxon>
        <taxon>Lactobacillales</taxon>
        <taxon>Lactobacillaceae</taxon>
        <taxon>Liquorilactobacillus</taxon>
    </lineage>
</organism>
<dbReference type="EMBL" id="CP018180">
    <property type="protein sequence ID" value="AUJ32779.1"/>
    <property type="molecule type" value="Genomic_DNA"/>
</dbReference>
<reference evidence="9 10" key="1">
    <citation type="submission" date="2016-11" db="EMBL/GenBank/DDBJ databases">
        <title>Interaction between Lactobacillus species and yeast in water kefir.</title>
        <authorList>
            <person name="Behr J."/>
            <person name="Xu D."/>
            <person name="Vogel R.F."/>
        </authorList>
    </citation>
    <scope>NUCLEOTIDE SEQUENCE [LARGE SCALE GENOMIC DNA]</scope>
    <source>
        <strain evidence="9 10">TMW 1.1827</strain>
    </source>
</reference>
<dbReference type="RefSeq" id="WP_148127042.1">
    <property type="nucleotide sequence ID" value="NZ_CP018180.1"/>
</dbReference>
<sequence>MSVFENVMLPVLLIFLSGFIFQRIFNLDIKPLSTVAIYLLLPFLVFQTFYKESIDSNFFYVILTSSLLLLMLILLGIIISKVGKFGRNQLDALLLSIVFPNSGNYGIPIVMFAFGNKGLLYGMPIMVFHNILMGTIGVYIAADNQGGIKTAGKMIFKQPMNYVILPAILLAKYHIEIPSNFMKSINLVGNTTIPVIMLILGMQLAEVHLSQVNWYQVNLAWLLRLVVSPLLAYLLCLLLPIDPIMKMVIITMAAMPSAANTTLYAIQFNAEPQFVSTCTLVSTITSVITLTVILNLLI</sequence>
<feature type="transmembrane region" description="Helical" evidence="8">
    <location>
        <begin position="56"/>
        <end position="80"/>
    </location>
</feature>
<evidence type="ECO:0000256" key="1">
    <source>
        <dbReference type="ARBA" id="ARBA00004651"/>
    </source>
</evidence>
<evidence type="ECO:0000256" key="2">
    <source>
        <dbReference type="ARBA" id="ARBA00010145"/>
    </source>
</evidence>
<feature type="transmembrane region" description="Helical" evidence="8">
    <location>
        <begin position="6"/>
        <end position="25"/>
    </location>
</feature>
<keyword evidence="5 8" id="KW-0812">Transmembrane</keyword>
<dbReference type="GO" id="GO:0005886">
    <property type="term" value="C:plasma membrane"/>
    <property type="evidence" value="ECO:0007669"/>
    <property type="project" value="UniProtKB-SubCell"/>
</dbReference>
<dbReference type="Pfam" id="PF03547">
    <property type="entry name" value="Mem_trans"/>
    <property type="match status" value="1"/>
</dbReference>
<dbReference type="PANTHER" id="PTHR36838">
    <property type="entry name" value="AUXIN EFFLUX CARRIER FAMILY PROTEIN"/>
    <property type="match status" value="1"/>
</dbReference>
<accession>A0A3S6QYE2</accession>
<dbReference type="Proteomes" id="UP000324497">
    <property type="component" value="Chromosome"/>
</dbReference>
<dbReference type="InterPro" id="IPR038770">
    <property type="entry name" value="Na+/solute_symporter_sf"/>
</dbReference>
<dbReference type="GO" id="GO:0055085">
    <property type="term" value="P:transmembrane transport"/>
    <property type="evidence" value="ECO:0007669"/>
    <property type="project" value="InterPro"/>
</dbReference>
<dbReference type="PANTHER" id="PTHR36838:SF1">
    <property type="entry name" value="SLR1864 PROTEIN"/>
    <property type="match status" value="1"/>
</dbReference>
<feature type="transmembrane region" description="Helical" evidence="8">
    <location>
        <begin position="187"/>
        <end position="209"/>
    </location>
</feature>
<keyword evidence="4" id="KW-1003">Cell membrane</keyword>
<gene>
    <name evidence="9" type="ORF">BSQ50_09680</name>
</gene>
<name>A0A3S6QYE2_9LACO</name>
<evidence type="ECO:0000256" key="6">
    <source>
        <dbReference type="ARBA" id="ARBA00022989"/>
    </source>
</evidence>
<evidence type="ECO:0000313" key="10">
    <source>
        <dbReference type="Proteomes" id="UP000324497"/>
    </source>
</evidence>